<feature type="transmembrane region" description="Helical" evidence="5">
    <location>
        <begin position="265"/>
        <end position="284"/>
    </location>
</feature>
<dbReference type="PROSITE" id="PS51007">
    <property type="entry name" value="CYTC"/>
    <property type="match status" value="1"/>
</dbReference>
<feature type="transmembrane region" description="Helical" evidence="5">
    <location>
        <begin position="235"/>
        <end position="253"/>
    </location>
</feature>
<dbReference type="Pfam" id="PF13442">
    <property type="entry name" value="Cytochrome_CBB3"/>
    <property type="match status" value="1"/>
</dbReference>
<feature type="transmembrane region" description="Helical" evidence="5">
    <location>
        <begin position="144"/>
        <end position="165"/>
    </location>
</feature>
<organism evidence="7 8">
    <name type="scientific">Arcicella lustrica</name>
    <dbReference type="NCBI Taxonomy" id="2984196"/>
    <lineage>
        <taxon>Bacteria</taxon>
        <taxon>Pseudomonadati</taxon>
        <taxon>Bacteroidota</taxon>
        <taxon>Cytophagia</taxon>
        <taxon>Cytophagales</taxon>
        <taxon>Flectobacillaceae</taxon>
        <taxon>Arcicella</taxon>
    </lineage>
</organism>
<keyword evidence="5" id="KW-0812">Transmembrane</keyword>
<reference evidence="7 8" key="1">
    <citation type="submission" date="2023-12" db="EMBL/GenBank/DDBJ databases">
        <title>Novel species of the genus Arcicella isolated from rivers.</title>
        <authorList>
            <person name="Lu H."/>
        </authorList>
    </citation>
    <scope>NUCLEOTIDE SEQUENCE [LARGE SCALE GENOMIC DNA]</scope>
    <source>
        <strain evidence="7 8">DC25W</strain>
    </source>
</reference>
<proteinExistence type="predicted"/>
<dbReference type="RefSeq" id="WP_323256083.1">
    <property type="nucleotide sequence ID" value="NZ_JAYGIM010000003.1"/>
</dbReference>
<dbReference type="Gene3D" id="1.10.760.10">
    <property type="entry name" value="Cytochrome c-like domain"/>
    <property type="match status" value="1"/>
</dbReference>
<keyword evidence="5" id="KW-1133">Transmembrane helix</keyword>
<protein>
    <submittedName>
        <fullName evidence="7">Cytochrome c</fullName>
    </submittedName>
</protein>
<evidence type="ECO:0000313" key="7">
    <source>
        <dbReference type="EMBL" id="MEA5425649.1"/>
    </source>
</evidence>
<keyword evidence="1 4" id="KW-0349">Heme</keyword>
<feature type="domain" description="Cytochrome c" evidence="6">
    <location>
        <begin position="408"/>
        <end position="489"/>
    </location>
</feature>
<dbReference type="InterPro" id="IPR036909">
    <property type="entry name" value="Cyt_c-like_dom_sf"/>
</dbReference>
<feature type="transmembrane region" description="Helical" evidence="5">
    <location>
        <begin position="341"/>
        <end position="357"/>
    </location>
</feature>
<feature type="transmembrane region" description="Helical" evidence="5">
    <location>
        <begin position="186"/>
        <end position="205"/>
    </location>
</feature>
<feature type="transmembrane region" description="Helical" evidence="5">
    <location>
        <begin position="103"/>
        <end position="124"/>
    </location>
</feature>
<keyword evidence="5" id="KW-0472">Membrane</keyword>
<name>A0ABU5SF43_9BACT</name>
<feature type="transmembrane region" description="Helical" evidence="5">
    <location>
        <begin position="311"/>
        <end position="332"/>
    </location>
</feature>
<sequence length="508" mass="57731">MKSHAQIILKFNKKQYVLGYSFKRVAPIRIAIKNIKMDFPIFHLDFMGDRLLIAIIAVIHVLINHGLAVGFIPLVTLLEYFGFRKAKQNEVVDLAWDNLARRLMTIAFIITTTLGAMTGVGIWLSASLVNPASIGSLIRVFYGAWFVEWMVFVTEVVLIMIYYLSWKKSNISVEAKSKHIMFGVKLSIASWVTMAIIVSILGFMMDTGSWVENKTFVSGFTNPIYLPQLMFRTPLAALMAGSLALFLTMFLTPNGSDIRRKASRVIALWMLLATPFCAIAAFLYHHKIPTLMIGNLPVAIGTMDFQSWYDLLVYFIFGALFSVLVVAGLTFFKPKIKIPKLLYIIPVLGMLGFAGIFERIREFIRKPYVIGNYMYSNTLRKDEYPLFKRDGLLKYATYSPVHEVTEENQLVAGEQIFLLACSRCHTTNGINSVTEKFETMYSLKEGEKLKPEMMKSYISHIENARYFMPPFPGNEKELDALIVYIKSIQENRVPVEGVQEKGLQLSKN</sequence>
<dbReference type="InterPro" id="IPR009056">
    <property type="entry name" value="Cyt_c-like_dom"/>
</dbReference>
<evidence type="ECO:0000256" key="3">
    <source>
        <dbReference type="ARBA" id="ARBA00023004"/>
    </source>
</evidence>
<feature type="transmembrane region" description="Helical" evidence="5">
    <location>
        <begin position="51"/>
        <end position="82"/>
    </location>
</feature>
<keyword evidence="3 4" id="KW-0408">Iron</keyword>
<gene>
    <name evidence="7" type="ORF">VB798_03645</name>
</gene>
<dbReference type="SUPFAM" id="SSF46626">
    <property type="entry name" value="Cytochrome c"/>
    <property type="match status" value="1"/>
</dbReference>
<evidence type="ECO:0000259" key="6">
    <source>
        <dbReference type="PROSITE" id="PS51007"/>
    </source>
</evidence>
<evidence type="ECO:0000256" key="2">
    <source>
        <dbReference type="ARBA" id="ARBA00022723"/>
    </source>
</evidence>
<evidence type="ECO:0000256" key="1">
    <source>
        <dbReference type="ARBA" id="ARBA00022617"/>
    </source>
</evidence>
<keyword evidence="2 4" id="KW-0479">Metal-binding</keyword>
<dbReference type="Proteomes" id="UP001302222">
    <property type="component" value="Unassembled WGS sequence"/>
</dbReference>
<evidence type="ECO:0000256" key="4">
    <source>
        <dbReference type="PROSITE-ProRule" id="PRU00433"/>
    </source>
</evidence>
<keyword evidence="8" id="KW-1185">Reference proteome</keyword>
<comment type="caution">
    <text evidence="7">The sequence shown here is derived from an EMBL/GenBank/DDBJ whole genome shotgun (WGS) entry which is preliminary data.</text>
</comment>
<accession>A0ABU5SF43</accession>
<evidence type="ECO:0000256" key="5">
    <source>
        <dbReference type="SAM" id="Phobius"/>
    </source>
</evidence>
<evidence type="ECO:0000313" key="8">
    <source>
        <dbReference type="Proteomes" id="UP001302222"/>
    </source>
</evidence>
<dbReference type="EMBL" id="JAYGIM010000003">
    <property type="protein sequence ID" value="MEA5425649.1"/>
    <property type="molecule type" value="Genomic_DNA"/>
</dbReference>